<accession>A0A9N9GYF2</accession>
<evidence type="ECO:0000256" key="1">
    <source>
        <dbReference type="SAM" id="MobiDB-lite"/>
    </source>
</evidence>
<reference evidence="2" key="1">
    <citation type="submission" date="2021-06" db="EMBL/GenBank/DDBJ databases">
        <authorList>
            <person name="Kallberg Y."/>
            <person name="Tangrot J."/>
            <person name="Rosling A."/>
        </authorList>
    </citation>
    <scope>NUCLEOTIDE SEQUENCE</scope>
    <source>
        <strain evidence="2">BR232B</strain>
    </source>
</reference>
<dbReference type="Proteomes" id="UP000789739">
    <property type="component" value="Unassembled WGS sequence"/>
</dbReference>
<protein>
    <submittedName>
        <fullName evidence="2">1417_t:CDS:1</fullName>
    </submittedName>
</protein>
<feature type="region of interest" description="Disordered" evidence="1">
    <location>
        <begin position="39"/>
        <end position="103"/>
    </location>
</feature>
<gene>
    <name evidence="2" type="ORF">PBRASI_LOCUS9895</name>
</gene>
<dbReference type="AlphaFoldDB" id="A0A9N9GYF2"/>
<dbReference type="OrthoDB" id="2435299at2759"/>
<name>A0A9N9GYF2_9GLOM</name>
<proteinExistence type="predicted"/>
<comment type="caution">
    <text evidence="2">The sequence shown here is derived from an EMBL/GenBank/DDBJ whole genome shotgun (WGS) entry which is preliminary data.</text>
</comment>
<sequence>MPRKQIYHMRRSALRQHTNDLNTDSYFEKINNVEENEVESCDAHPDDDLGQQEGYLSPFNDDDYYDSEWTPQQTDSRSLVKTSSQVSATIMSPSEKSTPLLPKDLNSCQNEHETATWVASRPSILKLAQLIYKTSEQLSDQNEDSIYHEEDILLPRRRINRSQNVIEDRVYKESRALFLRTRNNTAELYEELAARILNMGRANPEVQVIAKKIGVVMDNLRYQVSKSLRATAEAYKEKYRGVLEDGYLSEFIDESVWKKVLHLPLLAVNELALNSNKEMKKGLRNFVIRVVGKWVAALVEGKEAKSAIKDFDELTVDLKIPTNHNITARLPVRELLQCKEKSRRG</sequence>
<evidence type="ECO:0000313" key="3">
    <source>
        <dbReference type="Proteomes" id="UP000789739"/>
    </source>
</evidence>
<feature type="compositionally biased region" description="Polar residues" evidence="1">
    <location>
        <begin position="69"/>
        <end position="97"/>
    </location>
</feature>
<dbReference type="EMBL" id="CAJVPI010002441">
    <property type="protein sequence ID" value="CAG8643428.1"/>
    <property type="molecule type" value="Genomic_DNA"/>
</dbReference>
<keyword evidence="3" id="KW-1185">Reference proteome</keyword>
<organism evidence="2 3">
    <name type="scientific">Paraglomus brasilianum</name>
    <dbReference type="NCBI Taxonomy" id="144538"/>
    <lineage>
        <taxon>Eukaryota</taxon>
        <taxon>Fungi</taxon>
        <taxon>Fungi incertae sedis</taxon>
        <taxon>Mucoromycota</taxon>
        <taxon>Glomeromycotina</taxon>
        <taxon>Glomeromycetes</taxon>
        <taxon>Paraglomerales</taxon>
        <taxon>Paraglomeraceae</taxon>
        <taxon>Paraglomus</taxon>
    </lineage>
</organism>
<evidence type="ECO:0000313" key="2">
    <source>
        <dbReference type="EMBL" id="CAG8643428.1"/>
    </source>
</evidence>